<dbReference type="RefSeq" id="WP_188670322.1">
    <property type="nucleotide sequence ID" value="NZ_BMKA01000001.1"/>
</dbReference>
<evidence type="ECO:0000256" key="2">
    <source>
        <dbReference type="ARBA" id="ARBA00023136"/>
    </source>
</evidence>
<protein>
    <submittedName>
        <fullName evidence="6">Membrane protein</fullName>
    </submittedName>
</protein>
<dbReference type="Pfam" id="PF00691">
    <property type="entry name" value="OmpA"/>
    <property type="match status" value="1"/>
</dbReference>
<reference evidence="6" key="1">
    <citation type="journal article" date="2014" name="Int. J. Syst. Evol. Microbiol.">
        <title>Complete genome sequence of Corynebacterium casei LMG S-19264T (=DSM 44701T), isolated from a smear-ripened cheese.</title>
        <authorList>
            <consortium name="US DOE Joint Genome Institute (JGI-PGF)"/>
            <person name="Walter F."/>
            <person name="Albersmeier A."/>
            <person name="Kalinowski J."/>
            <person name="Ruckert C."/>
        </authorList>
    </citation>
    <scope>NUCLEOTIDE SEQUENCE</scope>
    <source>
        <strain evidence="6">CGMCC 1.15880</strain>
    </source>
</reference>
<proteinExistence type="predicted"/>
<dbReference type="PROSITE" id="PS51123">
    <property type="entry name" value="OMPA_2"/>
    <property type="match status" value="1"/>
</dbReference>
<dbReference type="PANTHER" id="PTHR30329">
    <property type="entry name" value="STATOR ELEMENT OF FLAGELLAR MOTOR COMPLEX"/>
    <property type="match status" value="1"/>
</dbReference>
<evidence type="ECO:0000256" key="1">
    <source>
        <dbReference type="ARBA" id="ARBA00004442"/>
    </source>
</evidence>
<evidence type="ECO:0000256" key="3">
    <source>
        <dbReference type="ARBA" id="ARBA00023237"/>
    </source>
</evidence>
<gene>
    <name evidence="6" type="ORF">GCM10011498_03470</name>
</gene>
<evidence type="ECO:0000256" key="4">
    <source>
        <dbReference type="PROSITE-ProRule" id="PRU00473"/>
    </source>
</evidence>
<dbReference type="Proteomes" id="UP000628017">
    <property type="component" value="Unassembled WGS sequence"/>
</dbReference>
<evidence type="ECO:0000313" key="6">
    <source>
        <dbReference type="EMBL" id="GGA06942.1"/>
    </source>
</evidence>
<dbReference type="GO" id="GO:0009279">
    <property type="term" value="C:cell outer membrane"/>
    <property type="evidence" value="ECO:0007669"/>
    <property type="project" value="UniProtKB-SubCell"/>
</dbReference>
<evidence type="ECO:0000259" key="5">
    <source>
        <dbReference type="PROSITE" id="PS51123"/>
    </source>
</evidence>
<dbReference type="PRINTS" id="PR01021">
    <property type="entry name" value="OMPADOMAIN"/>
</dbReference>
<dbReference type="PANTHER" id="PTHR30329:SF21">
    <property type="entry name" value="LIPOPROTEIN YIAD-RELATED"/>
    <property type="match status" value="1"/>
</dbReference>
<dbReference type="Gene3D" id="3.30.1330.60">
    <property type="entry name" value="OmpA-like domain"/>
    <property type="match status" value="1"/>
</dbReference>
<dbReference type="InterPro" id="IPR006664">
    <property type="entry name" value="OMP_bac"/>
</dbReference>
<keyword evidence="7" id="KW-1185">Reference proteome</keyword>
<sequence>MHRTALLFSAIGFILVAAGSLFLGNRAADYIESATQEQVDTALRASGQNWATIRPDGLVVHLTGLAPDEAARLQAIEIMGQVIDASRISDRTTVLQSSEIVEPRFSLEMLRNVDRISLIGLIPERVGRSFILDRATKIADGGTVTDMLESTEHRVPSGWARNLDFGLSSLKQLPRSKISVTPDSVRITAVTESHEEQRRVEKSVREAKPEGLVLLMDITAPRPVISPFRFRVRMDEDGLELQSCSADTTASKDRILRAVRAAGAIDTLTCDVGLGVPTTEWDQAIIQSVRALKELGGGTLSVADSDISLVASDNIGQSHFDTVVGSLENALPELFSLHAILPPKILEDGAEKDAELPEFIATLSPEGQLQLRGRIQSALAKQSVGAFARALFGSENVDNRTRIDPELPDGWPGRVLAGLEGLSDMHHGSVVVQPEKLTIRGISANPDITSDLSGLLAQRIEGDKYTISVKHDPKLIPKASTLDHRQCEAQIRAVLIDQQIVFAPSSTTIEAESQGVLDAIADIIKECPDAPFEIEGHTDSQGGAEMNRNLSQQRAEAVLNGLLARRVLIGGLTAKGYGEDQPIADNGSEEGRAANRRIWFRLITEDTPDAPATEEETDE</sequence>
<keyword evidence="3" id="KW-0998">Cell outer membrane</keyword>
<dbReference type="InterPro" id="IPR036737">
    <property type="entry name" value="OmpA-like_sf"/>
</dbReference>
<dbReference type="CDD" id="cd07185">
    <property type="entry name" value="OmpA_C-like"/>
    <property type="match status" value="1"/>
</dbReference>
<organism evidence="6 7">
    <name type="scientific">Neptunicoccus cionae</name>
    <dbReference type="NCBI Taxonomy" id="2035344"/>
    <lineage>
        <taxon>Bacteria</taxon>
        <taxon>Pseudomonadati</taxon>
        <taxon>Pseudomonadota</taxon>
        <taxon>Alphaproteobacteria</taxon>
        <taxon>Rhodobacterales</taxon>
        <taxon>Paracoccaceae</taxon>
        <taxon>Neptunicoccus</taxon>
    </lineage>
</organism>
<dbReference type="InterPro" id="IPR006665">
    <property type="entry name" value="OmpA-like"/>
</dbReference>
<accession>A0A916VMM4</accession>
<dbReference type="SUPFAM" id="SSF103088">
    <property type="entry name" value="OmpA-like"/>
    <property type="match status" value="1"/>
</dbReference>
<dbReference type="EMBL" id="BMKA01000001">
    <property type="protein sequence ID" value="GGA06942.1"/>
    <property type="molecule type" value="Genomic_DNA"/>
</dbReference>
<feature type="domain" description="OmpA-like" evidence="5">
    <location>
        <begin position="489"/>
        <end position="606"/>
    </location>
</feature>
<comment type="caution">
    <text evidence="6">The sequence shown here is derived from an EMBL/GenBank/DDBJ whole genome shotgun (WGS) entry which is preliminary data.</text>
</comment>
<reference evidence="6" key="2">
    <citation type="submission" date="2020-09" db="EMBL/GenBank/DDBJ databases">
        <authorList>
            <person name="Sun Q."/>
            <person name="Zhou Y."/>
        </authorList>
    </citation>
    <scope>NUCLEOTIDE SEQUENCE</scope>
    <source>
        <strain evidence="6">CGMCC 1.15880</strain>
    </source>
</reference>
<name>A0A916VMM4_9RHOB</name>
<comment type="subcellular location">
    <subcellularLocation>
        <location evidence="1">Cell outer membrane</location>
    </subcellularLocation>
</comment>
<dbReference type="Gene3D" id="3.40.1520.20">
    <property type="match status" value="2"/>
</dbReference>
<evidence type="ECO:0000313" key="7">
    <source>
        <dbReference type="Proteomes" id="UP000628017"/>
    </source>
</evidence>
<dbReference type="InterPro" id="IPR050330">
    <property type="entry name" value="Bact_OuterMem_StrucFunc"/>
</dbReference>
<keyword evidence="2 4" id="KW-0472">Membrane</keyword>
<dbReference type="AlphaFoldDB" id="A0A916VMM4"/>